<dbReference type="AlphaFoldDB" id="A0A1I3G7T6"/>
<sequence>MYAKIRDYCKAHPRLWQGFLLGVVIFLLGALLVLELLSRGAAMIFNHEMQNQDMLKGTITADRILADLTGHVVFEHLVWKNPEGQTILEVPSGSLQVRPWDIVTKNVKATTLQAVTLNDAQVSVYLSDDMQVDFVRQSRAMNKIEDEDDGEDWRDKVSLAGMSEQERKAIGEWRRKRQAERLHKRWDNFNRQGRKIHTVLSLDNCRMEVFFKNRHYLMDHVELEADINTADKMTIWLKTGGFGGTMIGNGITLEGEIDFQAEKVPVCDLYMKFIDVDPSSLDMGINIHDKMTLDTHLEGPLADLSGEGHVQMDTLHIPGLDFTHVFGDLYYDGQSLLFKDVHADVFGGILQAEGTYDLDTRYYMLQGHGKDLQTARGLPGSKLYCSVDMDVNVYSRGSARETTVWGAFESKPGSYKLLPFNRLSGKFTNEYRSLTFTDVVMELPGFTAKTDALSIKNGRLTFAPIRLTDVQGQPLTVIEKY</sequence>
<evidence type="ECO:0000256" key="1">
    <source>
        <dbReference type="SAM" id="Phobius"/>
    </source>
</evidence>
<keyword evidence="1" id="KW-0812">Transmembrane</keyword>
<dbReference type="EMBL" id="FOQK01000020">
    <property type="protein sequence ID" value="SFI19484.1"/>
    <property type="molecule type" value="Genomic_DNA"/>
</dbReference>
<protein>
    <submittedName>
        <fullName evidence="2">Uncharacterized protein</fullName>
    </submittedName>
</protein>
<keyword evidence="1" id="KW-1133">Transmembrane helix</keyword>
<dbReference type="OrthoDB" id="1660997at2"/>
<feature type="transmembrane region" description="Helical" evidence="1">
    <location>
        <begin position="15"/>
        <end position="37"/>
    </location>
</feature>
<dbReference type="Proteomes" id="UP000183639">
    <property type="component" value="Unassembled WGS sequence"/>
</dbReference>
<accession>A0A1I3G7T6</accession>
<organism evidence="2 3">
    <name type="scientific">Selenomonas ruminantium</name>
    <dbReference type="NCBI Taxonomy" id="971"/>
    <lineage>
        <taxon>Bacteria</taxon>
        <taxon>Bacillati</taxon>
        <taxon>Bacillota</taxon>
        <taxon>Negativicutes</taxon>
        <taxon>Selenomonadales</taxon>
        <taxon>Selenomonadaceae</taxon>
        <taxon>Selenomonas</taxon>
    </lineage>
</organism>
<proteinExistence type="predicted"/>
<gene>
    <name evidence="2" type="ORF">SAMN04487861_12053</name>
</gene>
<keyword evidence="1" id="KW-0472">Membrane</keyword>
<evidence type="ECO:0000313" key="2">
    <source>
        <dbReference type="EMBL" id="SFI19484.1"/>
    </source>
</evidence>
<evidence type="ECO:0000313" key="3">
    <source>
        <dbReference type="Proteomes" id="UP000183639"/>
    </source>
</evidence>
<reference evidence="2 3" key="1">
    <citation type="submission" date="2016-10" db="EMBL/GenBank/DDBJ databases">
        <authorList>
            <person name="de Groot N.N."/>
        </authorList>
    </citation>
    <scope>NUCLEOTIDE SEQUENCE [LARGE SCALE GENOMIC DNA]</scope>
    <source>
        <strain evidence="2 3">Z108</strain>
    </source>
</reference>
<dbReference type="RefSeq" id="WP_075444822.1">
    <property type="nucleotide sequence ID" value="NZ_FOQK01000020.1"/>
</dbReference>
<name>A0A1I3G7T6_SELRU</name>